<sequence length="166" mass="18091">MAGSGEMHYRSELVGLLTDLQGIWSDPAFGRRLPGVREHDLSSMEVRVLWTLGARGPLRGSTLAELLGTGAPTVSKAVAKLEGRRWLTRRKDDGDGRAHDLILTETGEGVAKDLFDAGDDMMDELLADWTEHDVRAVTGYLERLLTSSRGFAASLDEEPPRIFGGA</sequence>
<dbReference type="Proteomes" id="UP000268291">
    <property type="component" value="Unassembled WGS sequence"/>
</dbReference>
<dbReference type="PANTHER" id="PTHR33164">
    <property type="entry name" value="TRANSCRIPTIONAL REGULATOR, MARR FAMILY"/>
    <property type="match status" value="1"/>
</dbReference>
<gene>
    <name evidence="2" type="ORF">CLV49_2064</name>
    <name evidence="3" type="ORF">ELQ93_08890</name>
</gene>
<dbReference type="InterPro" id="IPR000835">
    <property type="entry name" value="HTH_MarR-typ"/>
</dbReference>
<reference evidence="3 5" key="2">
    <citation type="submission" date="2018-12" db="EMBL/GenBank/DDBJ databases">
        <authorList>
            <person name="hu s."/>
            <person name="Xu Y."/>
            <person name="Xu B."/>
            <person name="Li F."/>
        </authorList>
    </citation>
    <scope>NUCLEOTIDE SEQUENCE [LARGE SCALE GENOMIC DNA]</scope>
    <source>
        <strain evidence="3 5">KSW2-17</strain>
    </source>
</reference>
<name>A0A2P8GWV7_9MICO</name>
<evidence type="ECO:0000313" key="3">
    <source>
        <dbReference type="EMBL" id="RUQ87033.1"/>
    </source>
</evidence>
<dbReference type="SUPFAM" id="SSF46785">
    <property type="entry name" value="Winged helix' DNA-binding domain"/>
    <property type="match status" value="1"/>
</dbReference>
<feature type="domain" description="HTH marR-type" evidence="1">
    <location>
        <begin position="10"/>
        <end position="146"/>
    </location>
</feature>
<dbReference type="Gene3D" id="1.10.10.10">
    <property type="entry name" value="Winged helix-like DNA-binding domain superfamily/Winged helix DNA-binding domain"/>
    <property type="match status" value="1"/>
</dbReference>
<evidence type="ECO:0000313" key="4">
    <source>
        <dbReference type="Proteomes" id="UP000241203"/>
    </source>
</evidence>
<keyword evidence="2" id="KW-0238">DNA-binding</keyword>
<dbReference type="GO" id="GO:0003700">
    <property type="term" value="F:DNA-binding transcription factor activity"/>
    <property type="evidence" value="ECO:0007669"/>
    <property type="project" value="InterPro"/>
</dbReference>
<dbReference type="InterPro" id="IPR036390">
    <property type="entry name" value="WH_DNA-bd_sf"/>
</dbReference>
<evidence type="ECO:0000313" key="5">
    <source>
        <dbReference type="Proteomes" id="UP000268291"/>
    </source>
</evidence>
<dbReference type="AlphaFoldDB" id="A0A2P8GWV7"/>
<accession>A0A2P8GWV7</accession>
<evidence type="ECO:0000259" key="1">
    <source>
        <dbReference type="PROSITE" id="PS50995"/>
    </source>
</evidence>
<reference evidence="2 4" key="1">
    <citation type="submission" date="2018-03" db="EMBL/GenBank/DDBJ databases">
        <title>Genomic Encyclopedia of Archaeal and Bacterial Type Strains, Phase II (KMG-II): from individual species to whole genera.</title>
        <authorList>
            <person name="Goeker M."/>
        </authorList>
    </citation>
    <scope>NUCLEOTIDE SEQUENCE [LARGE SCALE GENOMIC DNA]</scope>
    <source>
        <strain evidence="2 4">DSM 21548</strain>
    </source>
</reference>
<dbReference type="GO" id="GO:0006950">
    <property type="term" value="P:response to stress"/>
    <property type="evidence" value="ECO:0007669"/>
    <property type="project" value="TreeGrafter"/>
</dbReference>
<proteinExistence type="predicted"/>
<protein>
    <submittedName>
        <fullName evidence="2 3">MarR family transcriptional regulator</fullName>
    </submittedName>
</protein>
<dbReference type="Pfam" id="PF12802">
    <property type="entry name" value="MarR_2"/>
    <property type="match status" value="1"/>
</dbReference>
<dbReference type="SMART" id="SM00347">
    <property type="entry name" value="HTH_MARR"/>
    <property type="match status" value="1"/>
</dbReference>
<dbReference type="RefSeq" id="WP_106563462.1">
    <property type="nucleotide sequence ID" value="NZ_PYAU01000001.1"/>
</dbReference>
<dbReference type="InterPro" id="IPR039422">
    <property type="entry name" value="MarR/SlyA-like"/>
</dbReference>
<dbReference type="EMBL" id="PYAU01000001">
    <property type="protein sequence ID" value="PSL38442.1"/>
    <property type="molecule type" value="Genomic_DNA"/>
</dbReference>
<dbReference type="PANTHER" id="PTHR33164:SF43">
    <property type="entry name" value="HTH-TYPE TRANSCRIPTIONAL REPRESSOR YETL"/>
    <property type="match status" value="1"/>
</dbReference>
<dbReference type="InterPro" id="IPR036388">
    <property type="entry name" value="WH-like_DNA-bd_sf"/>
</dbReference>
<evidence type="ECO:0000313" key="2">
    <source>
        <dbReference type="EMBL" id="PSL38442.1"/>
    </source>
</evidence>
<keyword evidence="5" id="KW-1185">Reference proteome</keyword>
<dbReference type="OrthoDB" id="9155413at2"/>
<dbReference type="PROSITE" id="PS50995">
    <property type="entry name" value="HTH_MARR_2"/>
    <property type="match status" value="1"/>
</dbReference>
<dbReference type="GO" id="GO:0003677">
    <property type="term" value="F:DNA binding"/>
    <property type="evidence" value="ECO:0007669"/>
    <property type="project" value="UniProtKB-KW"/>
</dbReference>
<dbReference type="EMBL" id="RZGY01000001">
    <property type="protein sequence ID" value="RUQ87033.1"/>
    <property type="molecule type" value="Genomic_DNA"/>
</dbReference>
<comment type="caution">
    <text evidence="2">The sequence shown here is derived from an EMBL/GenBank/DDBJ whole genome shotgun (WGS) entry which is preliminary data.</text>
</comment>
<organism evidence="2 4">
    <name type="scientific">Labedella gwakjiensis</name>
    <dbReference type="NCBI Taxonomy" id="390269"/>
    <lineage>
        <taxon>Bacteria</taxon>
        <taxon>Bacillati</taxon>
        <taxon>Actinomycetota</taxon>
        <taxon>Actinomycetes</taxon>
        <taxon>Micrococcales</taxon>
        <taxon>Microbacteriaceae</taxon>
        <taxon>Labedella</taxon>
    </lineage>
</organism>
<dbReference type="Proteomes" id="UP000241203">
    <property type="component" value="Unassembled WGS sequence"/>
</dbReference>